<accession>A0AAE1EGQ8</accession>
<dbReference type="Proteomes" id="UP001286313">
    <property type="component" value="Unassembled WGS sequence"/>
</dbReference>
<evidence type="ECO:0000256" key="1">
    <source>
        <dbReference type="SAM" id="MobiDB-lite"/>
    </source>
</evidence>
<dbReference type="EMBL" id="JAWQEG010008424">
    <property type="protein sequence ID" value="KAK3850350.1"/>
    <property type="molecule type" value="Genomic_DNA"/>
</dbReference>
<evidence type="ECO:0000313" key="2">
    <source>
        <dbReference type="EMBL" id="KAK3850350.1"/>
    </source>
</evidence>
<sequence length="139" mass="15803">MSQKCLRKSSRHLSRRIPTQRHAQGYHKKIPSHTSRKTPRNPQFIPQGKPQENTKSYLKENPKKTPSHTSRKTPRKYQAIRYLKDNLKEPPSHTSGKPPSGGPLIIWQCLGGSSHLLINEDSIHLNLSLLPASLSIHTH</sequence>
<protein>
    <submittedName>
        <fullName evidence="2">Uncharacterized protein</fullName>
    </submittedName>
</protein>
<proteinExistence type="predicted"/>
<feature type="compositionally biased region" description="Basic residues" evidence="1">
    <location>
        <begin position="65"/>
        <end position="75"/>
    </location>
</feature>
<evidence type="ECO:0000313" key="3">
    <source>
        <dbReference type="Proteomes" id="UP001286313"/>
    </source>
</evidence>
<gene>
    <name evidence="2" type="ORF">Pcinc_042943</name>
</gene>
<dbReference type="AlphaFoldDB" id="A0AAE1EGQ8"/>
<comment type="caution">
    <text evidence="2">The sequence shown here is derived from an EMBL/GenBank/DDBJ whole genome shotgun (WGS) entry which is preliminary data.</text>
</comment>
<feature type="region of interest" description="Disordered" evidence="1">
    <location>
        <begin position="1"/>
        <end position="77"/>
    </location>
</feature>
<name>A0AAE1EGQ8_PETCI</name>
<feature type="compositionally biased region" description="Basic residues" evidence="1">
    <location>
        <begin position="1"/>
        <end position="39"/>
    </location>
</feature>
<organism evidence="2 3">
    <name type="scientific">Petrolisthes cinctipes</name>
    <name type="common">Flat porcelain crab</name>
    <dbReference type="NCBI Taxonomy" id="88211"/>
    <lineage>
        <taxon>Eukaryota</taxon>
        <taxon>Metazoa</taxon>
        <taxon>Ecdysozoa</taxon>
        <taxon>Arthropoda</taxon>
        <taxon>Crustacea</taxon>
        <taxon>Multicrustacea</taxon>
        <taxon>Malacostraca</taxon>
        <taxon>Eumalacostraca</taxon>
        <taxon>Eucarida</taxon>
        <taxon>Decapoda</taxon>
        <taxon>Pleocyemata</taxon>
        <taxon>Anomura</taxon>
        <taxon>Galatheoidea</taxon>
        <taxon>Porcellanidae</taxon>
        <taxon>Petrolisthes</taxon>
    </lineage>
</organism>
<reference evidence="2" key="1">
    <citation type="submission" date="2023-10" db="EMBL/GenBank/DDBJ databases">
        <title>Genome assemblies of two species of porcelain crab, Petrolisthes cinctipes and Petrolisthes manimaculis (Anomura: Porcellanidae).</title>
        <authorList>
            <person name="Angst P."/>
        </authorList>
    </citation>
    <scope>NUCLEOTIDE SEQUENCE</scope>
    <source>
        <strain evidence="2">PB745_01</strain>
        <tissue evidence="2">Gill</tissue>
    </source>
</reference>
<keyword evidence="3" id="KW-1185">Reference proteome</keyword>